<evidence type="ECO:0000313" key="3">
    <source>
        <dbReference type="Proteomes" id="UP001596547"/>
    </source>
</evidence>
<feature type="region of interest" description="Disordered" evidence="1">
    <location>
        <begin position="18"/>
        <end position="47"/>
    </location>
</feature>
<keyword evidence="3" id="KW-1185">Reference proteome</keyword>
<reference evidence="2 3" key="1">
    <citation type="journal article" date="2019" name="Int. J. Syst. Evol. Microbiol.">
        <title>The Global Catalogue of Microorganisms (GCM) 10K type strain sequencing project: providing services to taxonomists for standard genome sequencing and annotation.</title>
        <authorList>
            <consortium name="The Broad Institute Genomics Platform"/>
            <consortium name="The Broad Institute Genome Sequencing Center for Infectious Disease"/>
            <person name="Wu L."/>
            <person name="Ma J."/>
        </authorList>
    </citation>
    <scope>NUCLEOTIDE SEQUENCE [LARGE SCALE GENOMIC DNA]</scope>
    <source>
        <strain evidence="2 3">PSR21</strain>
    </source>
</reference>
<evidence type="ECO:0000256" key="1">
    <source>
        <dbReference type="SAM" id="MobiDB-lite"/>
    </source>
</evidence>
<dbReference type="AlphaFoldDB" id="A0ABD6AAJ9"/>
<dbReference type="RefSeq" id="WP_276303689.1">
    <property type="nucleotide sequence ID" value="NZ_CP119992.1"/>
</dbReference>
<proteinExistence type="predicted"/>
<evidence type="ECO:0008006" key="4">
    <source>
        <dbReference type="Google" id="ProtNLM"/>
    </source>
</evidence>
<organism evidence="2 3">
    <name type="scientific">Halomarina halobia</name>
    <dbReference type="NCBI Taxonomy" id="3033386"/>
    <lineage>
        <taxon>Archaea</taxon>
        <taxon>Methanobacteriati</taxon>
        <taxon>Methanobacteriota</taxon>
        <taxon>Stenosarchaea group</taxon>
        <taxon>Halobacteria</taxon>
        <taxon>Halobacteriales</taxon>
        <taxon>Natronomonadaceae</taxon>
        <taxon>Halomarina</taxon>
    </lineage>
</organism>
<protein>
    <recommendedName>
        <fullName evidence="4">Tat pathway signal protein</fullName>
    </recommendedName>
</protein>
<comment type="caution">
    <text evidence="2">The sequence shown here is derived from an EMBL/GenBank/DDBJ whole genome shotgun (WGS) entry which is preliminary data.</text>
</comment>
<dbReference type="EMBL" id="JBHTBF010000002">
    <property type="protein sequence ID" value="MFC7317053.1"/>
    <property type="molecule type" value="Genomic_DNA"/>
</dbReference>
<name>A0ABD6AAJ9_9EURY</name>
<feature type="compositionally biased region" description="Basic and acidic residues" evidence="1">
    <location>
        <begin position="27"/>
        <end position="38"/>
    </location>
</feature>
<dbReference type="GeneID" id="79316292"/>
<gene>
    <name evidence="2" type="ORF">ACFQPE_09630</name>
</gene>
<accession>A0ABD6AAJ9</accession>
<dbReference type="Proteomes" id="UP001596547">
    <property type="component" value="Unassembled WGS sequence"/>
</dbReference>
<sequence length="369" mass="41073">MTRRTTLVGLGGLVGASALGTAGAQRSEPEATDSRSDSSFDDIGGQPFEPIDRDLFIEEIYSRTPEREPEGRRFWPEYRVETFLAALFADRFESRERVEEAVQQLHDPALVETVPGLHLRAAIVAMQGTAAEPALEAYRDGTISHVDVSLLPTSSPTKPVAHVGFPSGAPEVYVSDAYRFEDMRLLLPVLALAALYQDRPVSDRERLIAHALVSLVYGELLVESPQLAWSGTELARRWNTELLARLNTRDERGRLRLLEAGETVYPHSEVPVDNFAAPFDWRDARSTGGNDVLRGMLREVVGWSFPGLAFDTRAVRLLDYRQRLLDSWEVRFLMHVLGLTPLENPIDGPEGETPAVPALGWPWITVGTY</sequence>
<evidence type="ECO:0000313" key="2">
    <source>
        <dbReference type="EMBL" id="MFC7317053.1"/>
    </source>
</evidence>